<accession>A0ABT0G5P2</accession>
<gene>
    <name evidence="9" type="ORF">MF672_039410</name>
</gene>
<dbReference type="InterPro" id="IPR013563">
    <property type="entry name" value="Oligopep_ABC_C"/>
</dbReference>
<sequence length="321" mass="34475">MSLLEITDLTVDFTTEDGLVQAVRGVSLSLEQGEILALCGESGCGKSVTAMSVPRLLPPETTRLSGSITLDGRELTALPESAMRQVRGKDVSVVFQEPMTSLNPSFTVGYQITEVLRRHERLSRRAARGRAVELLELVGIPAAARRMGEYPHQLSGGMRQRVMIAIAVACSPRVLIADEPTTALDVTIQASVLDVFRDLRDRLGTAVVLITHDLGVVADIADRAVVMYAGRAVEQAPVTELFASPRHPYTVGLMNALPSAAVNGRLAEIPGMVPSPLTDPDECAFQARCPRAQADCRLSRPPLDEHAPGHLAACYHPGGTR</sequence>
<dbReference type="Pfam" id="PF08352">
    <property type="entry name" value="oligo_HPY"/>
    <property type="match status" value="1"/>
</dbReference>
<reference evidence="9 10" key="1">
    <citation type="submission" date="2022-04" db="EMBL/GenBank/DDBJ databases">
        <title>Genome draft of Actinomadura sp. ATCC 31491.</title>
        <authorList>
            <person name="Shi X."/>
            <person name="Du Y."/>
        </authorList>
    </citation>
    <scope>NUCLEOTIDE SEQUENCE [LARGE SCALE GENOMIC DNA]</scope>
    <source>
        <strain evidence="9 10">ATCC 31491</strain>
    </source>
</reference>
<dbReference type="Gene3D" id="3.40.50.300">
    <property type="entry name" value="P-loop containing nucleotide triphosphate hydrolases"/>
    <property type="match status" value="1"/>
</dbReference>
<dbReference type="Pfam" id="PF00005">
    <property type="entry name" value="ABC_tran"/>
    <property type="match status" value="1"/>
</dbReference>
<dbReference type="InterPro" id="IPR003439">
    <property type="entry name" value="ABC_transporter-like_ATP-bd"/>
</dbReference>
<evidence type="ECO:0000313" key="10">
    <source>
        <dbReference type="Proteomes" id="UP001317259"/>
    </source>
</evidence>
<proteinExistence type="inferred from homology"/>
<evidence type="ECO:0000313" key="9">
    <source>
        <dbReference type="EMBL" id="MCK2219824.1"/>
    </source>
</evidence>
<dbReference type="NCBIfam" id="TIGR01727">
    <property type="entry name" value="oligo_HPY"/>
    <property type="match status" value="1"/>
</dbReference>
<evidence type="ECO:0000256" key="4">
    <source>
        <dbReference type="ARBA" id="ARBA00022475"/>
    </source>
</evidence>
<evidence type="ECO:0000256" key="7">
    <source>
        <dbReference type="ARBA" id="ARBA00023136"/>
    </source>
</evidence>
<dbReference type="PROSITE" id="PS00211">
    <property type="entry name" value="ABC_TRANSPORTER_1"/>
    <property type="match status" value="1"/>
</dbReference>
<name>A0ABT0G5P2_9ACTN</name>
<dbReference type="PROSITE" id="PS50893">
    <property type="entry name" value="ABC_TRANSPORTER_2"/>
    <property type="match status" value="1"/>
</dbReference>
<keyword evidence="4" id="KW-1003">Cell membrane</keyword>
<dbReference type="RefSeq" id="WP_242373883.1">
    <property type="nucleotide sequence ID" value="NZ_JAKRKC020000002.1"/>
</dbReference>
<dbReference type="GO" id="GO:0005524">
    <property type="term" value="F:ATP binding"/>
    <property type="evidence" value="ECO:0007669"/>
    <property type="project" value="UniProtKB-KW"/>
</dbReference>
<dbReference type="PANTHER" id="PTHR43297">
    <property type="entry name" value="OLIGOPEPTIDE TRANSPORT ATP-BINDING PROTEIN APPD"/>
    <property type="match status" value="1"/>
</dbReference>
<evidence type="ECO:0000256" key="3">
    <source>
        <dbReference type="ARBA" id="ARBA00022448"/>
    </source>
</evidence>
<comment type="subcellular location">
    <subcellularLocation>
        <location evidence="1">Cell membrane</location>
        <topology evidence="1">Peripheral membrane protein</topology>
    </subcellularLocation>
</comment>
<keyword evidence="3" id="KW-0813">Transport</keyword>
<comment type="caution">
    <text evidence="9">The sequence shown here is derived from an EMBL/GenBank/DDBJ whole genome shotgun (WGS) entry which is preliminary data.</text>
</comment>
<evidence type="ECO:0000256" key="5">
    <source>
        <dbReference type="ARBA" id="ARBA00022741"/>
    </source>
</evidence>
<dbReference type="CDD" id="cd03257">
    <property type="entry name" value="ABC_NikE_OppD_transporters"/>
    <property type="match status" value="1"/>
</dbReference>
<dbReference type="InterPro" id="IPR050388">
    <property type="entry name" value="ABC_Ni/Peptide_Import"/>
</dbReference>
<evidence type="ECO:0000256" key="1">
    <source>
        <dbReference type="ARBA" id="ARBA00004202"/>
    </source>
</evidence>
<dbReference type="EMBL" id="JAKRKC020000002">
    <property type="protein sequence ID" value="MCK2219824.1"/>
    <property type="molecule type" value="Genomic_DNA"/>
</dbReference>
<organism evidence="9 10">
    <name type="scientific">Actinomadura luzonensis</name>
    <dbReference type="NCBI Taxonomy" id="2805427"/>
    <lineage>
        <taxon>Bacteria</taxon>
        <taxon>Bacillati</taxon>
        <taxon>Actinomycetota</taxon>
        <taxon>Actinomycetes</taxon>
        <taxon>Streptosporangiales</taxon>
        <taxon>Thermomonosporaceae</taxon>
        <taxon>Actinomadura</taxon>
    </lineage>
</organism>
<dbReference type="PANTHER" id="PTHR43297:SF2">
    <property type="entry name" value="DIPEPTIDE TRANSPORT ATP-BINDING PROTEIN DPPD"/>
    <property type="match status" value="1"/>
</dbReference>
<keyword evidence="7" id="KW-0472">Membrane</keyword>
<dbReference type="SUPFAM" id="SSF52540">
    <property type="entry name" value="P-loop containing nucleoside triphosphate hydrolases"/>
    <property type="match status" value="1"/>
</dbReference>
<keyword evidence="10" id="KW-1185">Reference proteome</keyword>
<dbReference type="InterPro" id="IPR003593">
    <property type="entry name" value="AAA+_ATPase"/>
</dbReference>
<dbReference type="InterPro" id="IPR017871">
    <property type="entry name" value="ABC_transporter-like_CS"/>
</dbReference>
<evidence type="ECO:0000259" key="8">
    <source>
        <dbReference type="PROSITE" id="PS50893"/>
    </source>
</evidence>
<dbReference type="SMART" id="SM00382">
    <property type="entry name" value="AAA"/>
    <property type="match status" value="1"/>
</dbReference>
<dbReference type="Proteomes" id="UP001317259">
    <property type="component" value="Unassembled WGS sequence"/>
</dbReference>
<evidence type="ECO:0000256" key="6">
    <source>
        <dbReference type="ARBA" id="ARBA00022840"/>
    </source>
</evidence>
<keyword evidence="6 9" id="KW-0067">ATP-binding</keyword>
<feature type="domain" description="ABC transporter" evidence="8">
    <location>
        <begin position="4"/>
        <end position="254"/>
    </location>
</feature>
<protein>
    <submittedName>
        <fullName evidence="9">ABC transporter ATP-binding protein</fullName>
    </submittedName>
</protein>
<comment type="similarity">
    <text evidence="2">Belongs to the ABC transporter superfamily.</text>
</comment>
<dbReference type="InterPro" id="IPR027417">
    <property type="entry name" value="P-loop_NTPase"/>
</dbReference>
<keyword evidence="5" id="KW-0547">Nucleotide-binding</keyword>
<evidence type="ECO:0000256" key="2">
    <source>
        <dbReference type="ARBA" id="ARBA00005417"/>
    </source>
</evidence>